<comment type="PTM">
    <text evidence="9">Cleaved by autocatalysis into a large and a small subunit.</text>
</comment>
<evidence type="ECO:0000313" key="13">
    <source>
        <dbReference type="Proteomes" id="UP000658131"/>
    </source>
</evidence>
<dbReference type="EC" id="2.3.2.2" evidence="9"/>
<evidence type="ECO:0000256" key="1">
    <source>
        <dbReference type="ARBA" id="ARBA00001049"/>
    </source>
</evidence>
<keyword evidence="13" id="KW-1185">Reference proteome</keyword>
<dbReference type="PANTHER" id="PTHR43199:SF1">
    <property type="entry name" value="GLUTATHIONE HYDROLASE PROENZYME"/>
    <property type="match status" value="1"/>
</dbReference>
<protein>
    <recommendedName>
        <fullName evidence="9">Glutathione hydrolase proenzyme</fullName>
        <ecNumber evidence="9">2.3.2.2</ecNumber>
        <ecNumber evidence="9">3.4.19.13</ecNumber>
    </recommendedName>
    <component>
        <recommendedName>
            <fullName evidence="9">Glutathione hydrolase large chain</fullName>
        </recommendedName>
    </component>
    <component>
        <recommendedName>
            <fullName evidence="9">Glutathione hydrolase small chain</fullName>
        </recommendedName>
    </component>
</protein>
<accession>A0ABR7NJ40</accession>
<dbReference type="Gene3D" id="3.60.20.40">
    <property type="match status" value="1"/>
</dbReference>
<dbReference type="Gene3D" id="1.10.246.130">
    <property type="match status" value="1"/>
</dbReference>
<dbReference type="GO" id="GO:0103068">
    <property type="term" value="F:leukotriene C4 gamma-glutamyl transferase activity"/>
    <property type="evidence" value="ECO:0007669"/>
    <property type="project" value="UniProtKB-EC"/>
</dbReference>
<feature type="signal peptide" evidence="11">
    <location>
        <begin position="1"/>
        <end position="21"/>
    </location>
</feature>
<feature type="chain" id="PRO_5045635861" description="Glutathione hydrolase proenzyme" evidence="11">
    <location>
        <begin position="22"/>
        <end position="570"/>
    </location>
</feature>
<evidence type="ECO:0000256" key="4">
    <source>
        <dbReference type="ARBA" id="ARBA00022679"/>
    </source>
</evidence>
<dbReference type="Pfam" id="PF01019">
    <property type="entry name" value="G_glu_transpept"/>
    <property type="match status" value="1"/>
</dbReference>
<keyword evidence="6 9" id="KW-0865">Zymogen</keyword>
<dbReference type="InterPro" id="IPR000101">
    <property type="entry name" value="GGT_peptidase"/>
</dbReference>
<keyword evidence="11" id="KW-0732">Signal</keyword>
<evidence type="ECO:0000256" key="10">
    <source>
        <dbReference type="SAM" id="MobiDB-lite"/>
    </source>
</evidence>
<dbReference type="Proteomes" id="UP000658131">
    <property type="component" value="Unassembled WGS sequence"/>
</dbReference>
<proteinExistence type="inferred from homology"/>
<comment type="subunit">
    <text evidence="9">This enzyme consists of two polypeptide chains, which are synthesized in precursor form from a single polypeptide.</text>
</comment>
<dbReference type="NCBIfam" id="TIGR00066">
    <property type="entry name" value="g_glut_trans"/>
    <property type="match status" value="1"/>
</dbReference>
<evidence type="ECO:0000256" key="3">
    <source>
        <dbReference type="ARBA" id="ARBA00009381"/>
    </source>
</evidence>
<evidence type="ECO:0000256" key="9">
    <source>
        <dbReference type="RuleBase" id="RU368036"/>
    </source>
</evidence>
<dbReference type="EMBL" id="JACRTB010000011">
    <property type="protein sequence ID" value="MBC8576429.1"/>
    <property type="molecule type" value="Genomic_DNA"/>
</dbReference>
<gene>
    <name evidence="12" type="primary">ggt</name>
    <name evidence="12" type="ORF">H8717_08430</name>
</gene>
<evidence type="ECO:0000256" key="7">
    <source>
        <dbReference type="ARBA" id="ARBA00023315"/>
    </source>
</evidence>
<comment type="similarity">
    <text evidence="3 9">Belongs to the gamma-glutamyltransferase family.</text>
</comment>
<sequence length="570" mass="59315">MKRLLAWVAAALLISGCAAPARPQQPVPAASGPAETPSPAEVQTLSSGSAATGKSAAVSSANPAASAIGAQVLQRGGNAVDAAVAVSFALGLLEPNASGVGGCGYAVYVPAEGEPAFYDYRSAAPAAFDPGAFTALPAEEQKHSVAAAGVPGAVAGWLSLHEQYGRLPLGELLEPAIDLSENGFEVLPFLASLFTDNYNLLLKDESCAALLLNDDFPYMEGEVMKNPGYAKTLRKIAAEGRDGFYQGEIAEAIVSASSARGGTMTLEDLASYEVRVGKPLEGNYRGFTILTSAPSSSGGIALIESLNLLERCDLPASGVNTPLTLHRMGEAFKIANADRYSYVGDPAFTDIPTEMLISKEYADERAALLSDERVLSDLEVLPDSQSTSTTHLSIIDAEGNAVSMTNTLGTYFGCAVAVDGWGFLLDNQLHDFSIGEWAANAPGPGKRPRSSMTPTVLLRDGKPVAALGSPGGEAIVSTVAQIICDLVDFGMPVDEAINLPRIYQNCTGPLVVEGGHAESTLSGLEALGHTLQRREELDYFFGGVHAVVRNADGTLTGAADPRRDGGVCAY</sequence>
<organism evidence="12 13">
    <name type="scientific">Yanshouia hominis</name>
    <dbReference type="NCBI Taxonomy" id="2763673"/>
    <lineage>
        <taxon>Bacteria</taxon>
        <taxon>Bacillati</taxon>
        <taxon>Bacillota</taxon>
        <taxon>Clostridia</taxon>
        <taxon>Eubacteriales</taxon>
        <taxon>Oscillospiraceae</taxon>
        <taxon>Yanshouia</taxon>
    </lineage>
</organism>
<comment type="catalytic activity">
    <reaction evidence="8 9">
        <text>an N-terminal (5-L-glutamyl)-[peptide] + an alpha-amino acid = 5-L-glutamyl amino acid + an N-terminal L-alpha-aminoacyl-[peptide]</text>
        <dbReference type="Rhea" id="RHEA:23904"/>
        <dbReference type="Rhea" id="RHEA-COMP:9780"/>
        <dbReference type="Rhea" id="RHEA-COMP:9795"/>
        <dbReference type="ChEBI" id="CHEBI:77644"/>
        <dbReference type="ChEBI" id="CHEBI:78597"/>
        <dbReference type="ChEBI" id="CHEBI:78599"/>
        <dbReference type="ChEBI" id="CHEBI:78608"/>
        <dbReference type="EC" id="2.3.2.2"/>
    </reaction>
</comment>
<comment type="pathway">
    <text evidence="9">Sulfur metabolism; glutathione metabolism.</text>
</comment>
<reference evidence="12 13" key="1">
    <citation type="submission" date="2020-08" db="EMBL/GenBank/DDBJ databases">
        <title>Genome public.</title>
        <authorList>
            <person name="Liu C."/>
            <person name="Sun Q."/>
        </authorList>
    </citation>
    <scope>NUCLEOTIDE SEQUENCE [LARGE SCALE GENOMIC DNA]</scope>
    <source>
        <strain evidence="12 13">BX1</strain>
    </source>
</reference>
<comment type="catalytic activity">
    <reaction evidence="2 9">
        <text>glutathione + H2O = L-cysteinylglycine + L-glutamate</text>
        <dbReference type="Rhea" id="RHEA:28807"/>
        <dbReference type="ChEBI" id="CHEBI:15377"/>
        <dbReference type="ChEBI" id="CHEBI:29985"/>
        <dbReference type="ChEBI" id="CHEBI:57925"/>
        <dbReference type="ChEBI" id="CHEBI:61694"/>
        <dbReference type="EC" id="3.4.19.13"/>
    </reaction>
</comment>
<name>A0ABR7NJ40_9FIRM</name>
<feature type="region of interest" description="Disordered" evidence="10">
    <location>
        <begin position="21"/>
        <end position="47"/>
    </location>
</feature>
<evidence type="ECO:0000256" key="2">
    <source>
        <dbReference type="ARBA" id="ARBA00001089"/>
    </source>
</evidence>
<dbReference type="InterPro" id="IPR043137">
    <property type="entry name" value="GGT_ssub_C"/>
</dbReference>
<keyword evidence="9" id="KW-0317">Glutathione biosynthesis</keyword>
<dbReference type="PRINTS" id="PR01210">
    <property type="entry name" value="GGTRANSPTASE"/>
</dbReference>
<feature type="compositionally biased region" description="Low complexity" evidence="10">
    <location>
        <begin position="21"/>
        <end position="30"/>
    </location>
</feature>
<evidence type="ECO:0000256" key="6">
    <source>
        <dbReference type="ARBA" id="ARBA00023145"/>
    </source>
</evidence>
<keyword evidence="7 9" id="KW-0012">Acyltransferase</keyword>
<dbReference type="SUPFAM" id="SSF56235">
    <property type="entry name" value="N-terminal nucleophile aminohydrolases (Ntn hydrolases)"/>
    <property type="match status" value="1"/>
</dbReference>
<dbReference type="RefSeq" id="WP_262399956.1">
    <property type="nucleotide sequence ID" value="NZ_JACRTB010000011.1"/>
</dbReference>
<evidence type="ECO:0000256" key="5">
    <source>
        <dbReference type="ARBA" id="ARBA00022801"/>
    </source>
</evidence>
<keyword evidence="5 9" id="KW-0378">Hydrolase</keyword>
<keyword evidence="4 9" id="KW-0808">Transferase</keyword>
<dbReference type="EC" id="3.4.19.13" evidence="9"/>
<evidence type="ECO:0000256" key="11">
    <source>
        <dbReference type="SAM" id="SignalP"/>
    </source>
</evidence>
<dbReference type="PANTHER" id="PTHR43199">
    <property type="entry name" value="GLUTATHIONE HYDROLASE"/>
    <property type="match status" value="1"/>
</dbReference>
<dbReference type="InterPro" id="IPR051792">
    <property type="entry name" value="GGT_bact"/>
</dbReference>
<evidence type="ECO:0000256" key="8">
    <source>
        <dbReference type="ARBA" id="ARBA00047417"/>
    </source>
</evidence>
<dbReference type="InterPro" id="IPR029055">
    <property type="entry name" value="Ntn_hydrolases_N"/>
</dbReference>
<evidence type="ECO:0000313" key="12">
    <source>
        <dbReference type="EMBL" id="MBC8576429.1"/>
    </source>
</evidence>
<dbReference type="PROSITE" id="PS51257">
    <property type="entry name" value="PROKAR_LIPOPROTEIN"/>
    <property type="match status" value="1"/>
</dbReference>
<dbReference type="InterPro" id="IPR043138">
    <property type="entry name" value="GGT_lsub"/>
</dbReference>
<comment type="caution">
    <text evidence="12">The sequence shown here is derived from an EMBL/GenBank/DDBJ whole genome shotgun (WGS) entry which is preliminary data.</text>
</comment>
<comment type="catalytic activity">
    <reaction evidence="1 9">
        <text>an S-substituted glutathione + H2O = an S-substituted L-cysteinylglycine + L-glutamate</text>
        <dbReference type="Rhea" id="RHEA:59468"/>
        <dbReference type="ChEBI" id="CHEBI:15377"/>
        <dbReference type="ChEBI" id="CHEBI:29985"/>
        <dbReference type="ChEBI" id="CHEBI:90779"/>
        <dbReference type="ChEBI" id="CHEBI:143103"/>
        <dbReference type="EC" id="3.4.19.13"/>
    </reaction>
</comment>